<evidence type="ECO:0000256" key="3">
    <source>
        <dbReference type="ARBA" id="ARBA00022692"/>
    </source>
</evidence>
<evidence type="ECO:0000313" key="7">
    <source>
        <dbReference type="EMBL" id="KRV49214.1"/>
    </source>
</evidence>
<dbReference type="RefSeq" id="WP_018382744.1">
    <property type="nucleotide sequence ID" value="NZ_LLZU01000013.1"/>
</dbReference>
<dbReference type="InterPro" id="IPR001851">
    <property type="entry name" value="ABC_transp_permease"/>
</dbReference>
<feature type="transmembrane region" description="Helical" evidence="6">
    <location>
        <begin position="31"/>
        <end position="49"/>
    </location>
</feature>
<evidence type="ECO:0000313" key="8">
    <source>
        <dbReference type="Proteomes" id="UP000050867"/>
    </source>
</evidence>
<feature type="transmembrane region" description="Helical" evidence="6">
    <location>
        <begin position="284"/>
        <end position="302"/>
    </location>
</feature>
<evidence type="ECO:0000256" key="1">
    <source>
        <dbReference type="ARBA" id="ARBA00004651"/>
    </source>
</evidence>
<dbReference type="eggNOG" id="COG4177">
    <property type="taxonomic scope" value="Bacteria"/>
</dbReference>
<keyword evidence="2" id="KW-1003">Cell membrane</keyword>
<dbReference type="Pfam" id="PF02653">
    <property type="entry name" value="BPD_transp_2"/>
    <property type="match status" value="1"/>
</dbReference>
<feature type="transmembrane region" description="Helical" evidence="6">
    <location>
        <begin position="202"/>
        <end position="222"/>
    </location>
</feature>
<dbReference type="GO" id="GO:0015658">
    <property type="term" value="F:branched-chain amino acid transmembrane transporter activity"/>
    <property type="evidence" value="ECO:0007669"/>
    <property type="project" value="InterPro"/>
</dbReference>
<dbReference type="CDD" id="cd06581">
    <property type="entry name" value="TM_PBP1_LivM_like"/>
    <property type="match status" value="1"/>
</dbReference>
<sequence>MSSVDTSAGLNRTAAAAAKLRHRAWYQQPRYQRLGAMVALGLLLTLVTGEQGSTDDLFGAIEADFTGPTVWVCLAITVGLWALREFVDEPVRRGWESVRSGVGGPANKVSAQVRKDPRLRWGLIALVLAVAIFLPSGLERYWQTVLVDQIAVYALLAIGLNIVIGWAGLLDLGFFAFFAVGAYSTAYWTGRLPVEPPVELNNFWVIPIAVVTCLLAGLLLGAPTLRLRGDYLAIVTLGFHEIVYLIAKNADGFTNGPSGARLVPDFSIDIGGFSYEWSLDPIPYWYLMLGFIVLLIILFARLEHSRIGRAWTAIREDEVAAAANGVNTVKYKLMAFAIGASTSGIAGVVYTSKVGYINPESFLLLYSILVLSYVIFGGMGSIPGVLIGAAFLVWLPEALRDYVDPQDRYMYLGALLVVMMIYRPQGVWPSRRRQRELKMAEEGMGDADAMSEPAGGKFS</sequence>
<dbReference type="PANTHER" id="PTHR30482">
    <property type="entry name" value="HIGH-AFFINITY BRANCHED-CHAIN AMINO ACID TRANSPORT SYSTEM PERMEASE"/>
    <property type="match status" value="1"/>
</dbReference>
<reference evidence="7 8" key="1">
    <citation type="submission" date="2015-10" db="EMBL/GenBank/DDBJ databases">
        <title>Draft genome sequence of pyrrolomycin-producing Streptomyces vitaminophilus.</title>
        <authorList>
            <person name="Graham D.E."/>
            <person name="Mahan K.M."/>
            <person name="Klingeman D.M."/>
            <person name="Hettich R.L."/>
            <person name="Parry R.J."/>
        </authorList>
    </citation>
    <scope>NUCLEOTIDE SEQUENCE [LARGE SCALE GENOMIC DNA]</scope>
    <source>
        <strain evidence="7 8">ATCC 31673</strain>
    </source>
</reference>
<feature type="transmembrane region" description="Helical" evidence="6">
    <location>
        <begin position="408"/>
        <end position="425"/>
    </location>
</feature>
<evidence type="ECO:0000256" key="4">
    <source>
        <dbReference type="ARBA" id="ARBA00022989"/>
    </source>
</evidence>
<comment type="subcellular location">
    <subcellularLocation>
        <location evidence="1">Cell membrane</location>
        <topology evidence="1">Multi-pass membrane protein</topology>
    </subcellularLocation>
</comment>
<keyword evidence="4 6" id="KW-1133">Transmembrane helix</keyword>
<feature type="transmembrane region" description="Helical" evidence="6">
    <location>
        <begin position="363"/>
        <end position="396"/>
    </location>
</feature>
<feature type="transmembrane region" description="Helical" evidence="6">
    <location>
        <begin position="119"/>
        <end position="138"/>
    </location>
</feature>
<dbReference type="STRING" id="76728.AQ490_03125"/>
<dbReference type="OrthoDB" id="9814461at2"/>
<protein>
    <submittedName>
        <fullName evidence="7">ABC transporter permease</fullName>
    </submittedName>
</protein>
<dbReference type="PANTHER" id="PTHR30482:SF10">
    <property type="entry name" value="HIGH-AFFINITY BRANCHED-CHAIN AMINO ACID TRANSPORT PROTEIN BRAE"/>
    <property type="match status" value="1"/>
</dbReference>
<accession>A0A0T6LSW3</accession>
<comment type="caution">
    <text evidence="7">The sequence shown here is derived from an EMBL/GenBank/DDBJ whole genome shotgun (WGS) entry which is preliminary data.</text>
</comment>
<keyword evidence="3 6" id="KW-0812">Transmembrane</keyword>
<dbReference type="GO" id="GO:0005886">
    <property type="term" value="C:plasma membrane"/>
    <property type="evidence" value="ECO:0007669"/>
    <property type="project" value="UniProtKB-SubCell"/>
</dbReference>
<proteinExistence type="predicted"/>
<dbReference type="AlphaFoldDB" id="A0A0T6LSW3"/>
<name>A0A0T6LSW3_WENVI</name>
<keyword evidence="8" id="KW-1185">Reference proteome</keyword>
<evidence type="ECO:0000256" key="5">
    <source>
        <dbReference type="ARBA" id="ARBA00023136"/>
    </source>
</evidence>
<dbReference type="Proteomes" id="UP000050867">
    <property type="component" value="Unassembled WGS sequence"/>
</dbReference>
<gene>
    <name evidence="7" type="ORF">AQ490_03125</name>
</gene>
<keyword evidence="5 6" id="KW-0472">Membrane</keyword>
<dbReference type="EMBL" id="LLZU01000013">
    <property type="protein sequence ID" value="KRV49214.1"/>
    <property type="molecule type" value="Genomic_DNA"/>
</dbReference>
<evidence type="ECO:0000256" key="6">
    <source>
        <dbReference type="SAM" id="Phobius"/>
    </source>
</evidence>
<organism evidence="7 8">
    <name type="scientific">Wenjunlia vitaminophila</name>
    <name type="common">Streptomyces vitaminophilus</name>
    <dbReference type="NCBI Taxonomy" id="76728"/>
    <lineage>
        <taxon>Bacteria</taxon>
        <taxon>Bacillati</taxon>
        <taxon>Actinomycetota</taxon>
        <taxon>Actinomycetes</taxon>
        <taxon>Kitasatosporales</taxon>
        <taxon>Streptomycetaceae</taxon>
        <taxon>Wenjunlia</taxon>
    </lineage>
</organism>
<dbReference type="InterPro" id="IPR043428">
    <property type="entry name" value="LivM-like"/>
</dbReference>
<evidence type="ECO:0000256" key="2">
    <source>
        <dbReference type="ARBA" id="ARBA00022475"/>
    </source>
</evidence>
<feature type="transmembrane region" description="Helical" evidence="6">
    <location>
        <begin position="69"/>
        <end position="87"/>
    </location>
</feature>